<feature type="region of interest" description="Disordered" evidence="8">
    <location>
        <begin position="518"/>
        <end position="539"/>
    </location>
</feature>
<dbReference type="Proteomes" id="UP000800035">
    <property type="component" value="Unassembled WGS sequence"/>
</dbReference>
<evidence type="ECO:0000259" key="11">
    <source>
        <dbReference type="PROSITE" id="PS50929"/>
    </source>
</evidence>
<dbReference type="CDD" id="cd03244">
    <property type="entry name" value="ABCC_MRP_domain2"/>
    <property type="match status" value="1"/>
</dbReference>
<dbReference type="InterPro" id="IPR050173">
    <property type="entry name" value="ABC_transporter_C-like"/>
</dbReference>
<dbReference type="InterPro" id="IPR017871">
    <property type="entry name" value="ABC_transporter-like_CS"/>
</dbReference>
<evidence type="ECO:0000256" key="6">
    <source>
        <dbReference type="ARBA" id="ARBA00022989"/>
    </source>
</evidence>
<dbReference type="SUPFAM" id="SSF52540">
    <property type="entry name" value="P-loop containing nucleoside triphosphate hydrolases"/>
    <property type="match status" value="2"/>
</dbReference>
<feature type="compositionally biased region" description="Low complexity" evidence="8">
    <location>
        <begin position="523"/>
        <end position="532"/>
    </location>
</feature>
<accession>A0A6A5TQ12</accession>
<feature type="transmembrane region" description="Helical" evidence="9">
    <location>
        <begin position="114"/>
        <end position="137"/>
    </location>
</feature>
<feature type="domain" description="ABC transmembrane type-1" evidence="11">
    <location>
        <begin position="114"/>
        <end position="445"/>
    </location>
</feature>
<keyword evidence="7 9" id="KW-0472">Membrane</keyword>
<dbReference type="PROSITE" id="PS50929">
    <property type="entry name" value="ABC_TM1F"/>
    <property type="match status" value="2"/>
</dbReference>
<feature type="transmembrane region" description="Helical" evidence="9">
    <location>
        <begin position="159"/>
        <end position="177"/>
    </location>
</feature>
<evidence type="ECO:0000313" key="12">
    <source>
        <dbReference type="EMBL" id="KAF1953752.1"/>
    </source>
</evidence>
<dbReference type="SUPFAM" id="SSF90123">
    <property type="entry name" value="ABC transporter transmembrane region"/>
    <property type="match status" value="2"/>
</dbReference>
<dbReference type="EMBL" id="ML977002">
    <property type="protein sequence ID" value="KAF1953752.1"/>
    <property type="molecule type" value="Genomic_DNA"/>
</dbReference>
<feature type="transmembrane region" description="Helical" evidence="9">
    <location>
        <begin position="276"/>
        <end position="297"/>
    </location>
</feature>
<evidence type="ECO:0000256" key="7">
    <source>
        <dbReference type="ARBA" id="ARBA00023136"/>
    </source>
</evidence>
<feature type="domain" description="ABC transporter" evidence="10">
    <location>
        <begin position="1127"/>
        <end position="1362"/>
    </location>
</feature>
<dbReference type="PANTHER" id="PTHR24223">
    <property type="entry name" value="ATP-BINDING CASSETTE SUB-FAMILY C"/>
    <property type="match status" value="1"/>
</dbReference>
<feature type="transmembrane region" description="Helical" evidence="9">
    <location>
        <begin position="915"/>
        <end position="938"/>
    </location>
</feature>
<organism evidence="12 13">
    <name type="scientific">Byssothecium circinans</name>
    <dbReference type="NCBI Taxonomy" id="147558"/>
    <lineage>
        <taxon>Eukaryota</taxon>
        <taxon>Fungi</taxon>
        <taxon>Dikarya</taxon>
        <taxon>Ascomycota</taxon>
        <taxon>Pezizomycotina</taxon>
        <taxon>Dothideomycetes</taxon>
        <taxon>Pleosporomycetidae</taxon>
        <taxon>Pleosporales</taxon>
        <taxon>Massarineae</taxon>
        <taxon>Massarinaceae</taxon>
        <taxon>Byssothecium</taxon>
    </lineage>
</organism>
<dbReference type="FunFam" id="3.40.50.300:FF:000565">
    <property type="entry name" value="ABC bile acid transporter"/>
    <property type="match status" value="1"/>
</dbReference>
<dbReference type="CDD" id="cd18606">
    <property type="entry name" value="ABC_6TM_YOR1_D2_like"/>
    <property type="match status" value="1"/>
</dbReference>
<dbReference type="CDD" id="cd03250">
    <property type="entry name" value="ABCC_MRP_domain1"/>
    <property type="match status" value="1"/>
</dbReference>
<dbReference type="Pfam" id="PF00664">
    <property type="entry name" value="ABC_membrane"/>
    <property type="match status" value="2"/>
</dbReference>
<feature type="transmembrane region" description="Helical" evidence="9">
    <location>
        <begin position="1062"/>
        <end position="1082"/>
    </location>
</feature>
<evidence type="ECO:0000259" key="10">
    <source>
        <dbReference type="PROSITE" id="PS50893"/>
    </source>
</evidence>
<evidence type="ECO:0000256" key="8">
    <source>
        <dbReference type="SAM" id="MobiDB-lite"/>
    </source>
</evidence>
<dbReference type="InterPro" id="IPR011527">
    <property type="entry name" value="ABC1_TM_dom"/>
</dbReference>
<gene>
    <name evidence="12" type="ORF">CC80DRAFT_477218</name>
</gene>
<dbReference type="PROSITE" id="PS00211">
    <property type="entry name" value="ABC_TRANSPORTER_1"/>
    <property type="match status" value="2"/>
</dbReference>
<dbReference type="InterPro" id="IPR003439">
    <property type="entry name" value="ABC_transporter-like_ATP-bd"/>
</dbReference>
<evidence type="ECO:0000256" key="5">
    <source>
        <dbReference type="ARBA" id="ARBA00022840"/>
    </source>
</evidence>
<dbReference type="GO" id="GO:0016020">
    <property type="term" value="C:membrane"/>
    <property type="evidence" value="ECO:0007669"/>
    <property type="project" value="UniProtKB-SubCell"/>
</dbReference>
<evidence type="ECO:0000256" key="9">
    <source>
        <dbReference type="SAM" id="Phobius"/>
    </source>
</evidence>
<name>A0A6A5TQ12_9PLEO</name>
<reference evidence="12" key="1">
    <citation type="journal article" date="2020" name="Stud. Mycol.">
        <title>101 Dothideomycetes genomes: a test case for predicting lifestyles and emergence of pathogens.</title>
        <authorList>
            <person name="Haridas S."/>
            <person name="Albert R."/>
            <person name="Binder M."/>
            <person name="Bloem J."/>
            <person name="Labutti K."/>
            <person name="Salamov A."/>
            <person name="Andreopoulos B."/>
            <person name="Baker S."/>
            <person name="Barry K."/>
            <person name="Bills G."/>
            <person name="Bluhm B."/>
            <person name="Cannon C."/>
            <person name="Castanera R."/>
            <person name="Culley D."/>
            <person name="Daum C."/>
            <person name="Ezra D."/>
            <person name="Gonzalez J."/>
            <person name="Henrissat B."/>
            <person name="Kuo A."/>
            <person name="Liang C."/>
            <person name="Lipzen A."/>
            <person name="Lutzoni F."/>
            <person name="Magnuson J."/>
            <person name="Mondo S."/>
            <person name="Nolan M."/>
            <person name="Ohm R."/>
            <person name="Pangilinan J."/>
            <person name="Park H.-J."/>
            <person name="Ramirez L."/>
            <person name="Alfaro M."/>
            <person name="Sun H."/>
            <person name="Tritt A."/>
            <person name="Yoshinaga Y."/>
            <person name="Zwiers L.-H."/>
            <person name="Turgeon B."/>
            <person name="Goodwin S."/>
            <person name="Spatafora J."/>
            <person name="Crous P."/>
            <person name="Grigoriev I."/>
        </authorList>
    </citation>
    <scope>NUCLEOTIDE SEQUENCE</scope>
    <source>
        <strain evidence="12">CBS 675.92</strain>
    </source>
</reference>
<dbReference type="GO" id="GO:0016887">
    <property type="term" value="F:ATP hydrolysis activity"/>
    <property type="evidence" value="ECO:0007669"/>
    <property type="project" value="InterPro"/>
</dbReference>
<proteinExistence type="predicted"/>
<dbReference type="GO" id="GO:0005524">
    <property type="term" value="F:ATP binding"/>
    <property type="evidence" value="ECO:0007669"/>
    <property type="project" value="UniProtKB-KW"/>
</dbReference>
<feature type="compositionally biased region" description="Polar residues" evidence="8">
    <location>
        <begin position="1"/>
        <end position="18"/>
    </location>
</feature>
<dbReference type="SMART" id="SM00382">
    <property type="entry name" value="AAA"/>
    <property type="match status" value="2"/>
</dbReference>
<keyword evidence="2" id="KW-0813">Transport</keyword>
<evidence type="ECO:0000256" key="4">
    <source>
        <dbReference type="ARBA" id="ARBA00022741"/>
    </source>
</evidence>
<protein>
    <submittedName>
        <fullName evidence="12">Putative ABC transporter</fullName>
    </submittedName>
</protein>
<feature type="transmembrane region" description="Helical" evidence="9">
    <location>
        <begin position="809"/>
        <end position="835"/>
    </location>
</feature>
<feature type="transmembrane region" description="Helical" evidence="9">
    <location>
        <begin position="944"/>
        <end position="963"/>
    </location>
</feature>
<dbReference type="InterPro" id="IPR036640">
    <property type="entry name" value="ABC1_TM_sf"/>
</dbReference>
<keyword evidence="5" id="KW-0067">ATP-binding</keyword>
<dbReference type="Pfam" id="PF00005">
    <property type="entry name" value="ABC_tran"/>
    <property type="match status" value="2"/>
</dbReference>
<dbReference type="FunFam" id="3.40.50.300:FF:000997">
    <property type="entry name" value="Multidrug resistance-associated protein 1"/>
    <property type="match status" value="1"/>
</dbReference>
<feature type="transmembrane region" description="Helical" evidence="9">
    <location>
        <begin position="847"/>
        <end position="871"/>
    </location>
</feature>
<evidence type="ECO:0000256" key="3">
    <source>
        <dbReference type="ARBA" id="ARBA00022692"/>
    </source>
</evidence>
<keyword evidence="13" id="KW-1185">Reference proteome</keyword>
<evidence type="ECO:0000256" key="1">
    <source>
        <dbReference type="ARBA" id="ARBA00004141"/>
    </source>
</evidence>
<dbReference type="PROSITE" id="PS50893">
    <property type="entry name" value="ABC_TRANSPORTER_2"/>
    <property type="match status" value="2"/>
</dbReference>
<dbReference type="Gene3D" id="3.40.50.300">
    <property type="entry name" value="P-loop containing nucleotide triphosphate hydrolases"/>
    <property type="match status" value="2"/>
</dbReference>
<dbReference type="CDD" id="cd18597">
    <property type="entry name" value="ABC_6TM_YOR1_D1_like"/>
    <property type="match status" value="1"/>
</dbReference>
<feature type="region of interest" description="Disordered" evidence="8">
    <location>
        <begin position="1"/>
        <end position="32"/>
    </location>
</feature>
<feature type="transmembrane region" description="Helical" evidence="9">
    <location>
        <begin position="303"/>
        <end position="322"/>
    </location>
</feature>
<dbReference type="Gene3D" id="1.20.1560.10">
    <property type="entry name" value="ABC transporter type 1, transmembrane domain"/>
    <property type="match status" value="2"/>
</dbReference>
<feature type="transmembrane region" description="Helical" evidence="9">
    <location>
        <begin position="1038"/>
        <end position="1056"/>
    </location>
</feature>
<dbReference type="PANTHER" id="PTHR24223:SF464">
    <property type="entry name" value="ABC-TYPE TRANSPORTER CICA"/>
    <property type="match status" value="1"/>
</dbReference>
<dbReference type="FunFam" id="1.20.1560.10:FF:000010">
    <property type="entry name" value="Multidrug resistance-associated ABC transporter"/>
    <property type="match status" value="1"/>
</dbReference>
<evidence type="ECO:0000256" key="2">
    <source>
        <dbReference type="ARBA" id="ARBA00022448"/>
    </source>
</evidence>
<dbReference type="InterPro" id="IPR027417">
    <property type="entry name" value="P-loop_NTPase"/>
</dbReference>
<dbReference type="GO" id="GO:0140359">
    <property type="term" value="F:ABC-type transporter activity"/>
    <property type="evidence" value="ECO:0007669"/>
    <property type="project" value="InterPro"/>
</dbReference>
<keyword evidence="3 9" id="KW-0812">Transmembrane</keyword>
<comment type="subcellular location">
    <subcellularLocation>
        <location evidence="1">Membrane</location>
        <topology evidence="1">Multi-pass membrane protein</topology>
    </subcellularLocation>
</comment>
<dbReference type="InterPro" id="IPR003593">
    <property type="entry name" value="AAA+_ATPase"/>
</dbReference>
<keyword evidence="4" id="KW-0547">Nucleotide-binding</keyword>
<feature type="domain" description="ABC transporter" evidence="10">
    <location>
        <begin position="517"/>
        <end position="752"/>
    </location>
</feature>
<feature type="domain" description="ABC transmembrane type-1" evidence="11">
    <location>
        <begin position="813"/>
        <end position="1089"/>
    </location>
</feature>
<dbReference type="OrthoDB" id="6500128at2759"/>
<keyword evidence="6 9" id="KW-1133">Transmembrane helix</keyword>
<sequence length="1393" mass="154328">MASNQWIRDQELNPSYQRSEPPSSPPAQALPSPEHRAGFFSTLTFQWITSLLRIGMRRPLQVNDIWELESESPRRVPAMKARLLTAIEARRRQPGRYPVVAMALHDTFAREFDIAGVLQLFAACLAILCPFAIRFLIEYVAEAWEARHDDGKKPPLEEGIGLVLGLSMMLLCQSLSLNHAKYRTMMVGAQARSVLTSVIFDKAIRLSGRAKAGGNSGAPAVELPVDVAPGSEEEKQHYKKQLESTAAAMAADDHTGWSNGKIVNLMSTDTARLEQVMGGFHLVWTTPVQILLALALLCINVQYSAVVGFAFLCATIPLLGFATKSLVARRKAVNTITDQRLSLLQEMFSAVRFIKFSAWETSFLGRVSSIRNLEMKGTRSILSTINSFTAGSYVTPIIASMLTFATYSASHPTPKPAAIFSSLALFNALRIPLNTATPLIGFFATANQSLVRIQEFLDAEEVENSAIHVPDAAYSIEVQDASFTWERTSARTESSSEGLSQAPDKQVVQEECTEIFEDQEDVSSSQGGSLSQGRRRASDDRGPFCLEHISLTLRRGELVAVIGSVGSGKSSLLAALASEMRLVNGNVFVGDNRTAYCQQVAWMQNATIRENITFGRDFDPMLYERVIEACALRTDFEALPFGDLTEIGEKGITLSGGQKQRLSIARAIYSDAEIVILDDPLSAVDAHVGGHIMNHAICGLLRSKTRLLATHQLHVLSQVDRVIWMRDGTIHKIATYLELIENDADFQELMDSTSMQERTVGQEKTPQSEIKSAQGVESQTVALMQDEERSVKRISWDVWISYLRASGSLLFIFTILGLIIALQCAMLASSIWLSYWTRDEWHISTSLTMGVYAAMAIVQVPLVFAIAIAIAKCGMKASKQMHQNAVHRLLGAPIAFFDTTPLGRIMNRFSKDVEVMDSGLVISMQMFLLAAAMVIGIYALTVAYYHWFGAVLAVLLVLFLLIARQYRSPARDIKRLEAVLRSVVVSRFSEALGGTTSIRAYQMEGKFCERLDASVDAMDAAYYLTIGSLHWLSIRLDVLGSISVLAVGILVVTSQFDIHPSVSGLVLAYMVTVMQMIPWIVVQFAEVENNMNATERIHHYGTQIEQEEQQIAPREAMRPSWPERGEIQFHQVQMRYRAELPLVLLDLTLHIRPGERIGIVGRTGAGKSSILTALFRLAEYDGRICIDGVDIAKIGFHDLRSKLTIIPQDPTLFQGSVRDNLDPYNQHSDNELWRALQQAGLVSSGGQKHAYPVQLDSVVAVDGQNFSLGQRQLVALARALVRNSRIIVCDEATSAVDFETDRQVTETIANLQDRTVLCIAHRLKTIIHYDRVLVMDAGRIAELDTPLNLYDREGGIFRSMCDKSNISRDEFRGSNTTMKDTEVDAITLVEKAR</sequence>
<evidence type="ECO:0000313" key="13">
    <source>
        <dbReference type="Proteomes" id="UP000800035"/>
    </source>
</evidence>